<accession>A0A212KY39</accession>
<protein>
    <submittedName>
        <fullName evidence="1">Uncharacterized protein</fullName>
    </submittedName>
</protein>
<evidence type="ECO:0000313" key="1">
    <source>
        <dbReference type="EMBL" id="SCM70218.1"/>
    </source>
</evidence>
<reference evidence="1" key="1">
    <citation type="submission" date="2016-08" db="EMBL/GenBank/DDBJ databases">
        <authorList>
            <person name="Seilhamer J.J."/>
        </authorList>
    </citation>
    <scope>NUCLEOTIDE SEQUENCE</scope>
    <source>
        <strain evidence="1">86</strain>
    </source>
</reference>
<dbReference type="AlphaFoldDB" id="A0A212KY39"/>
<sequence length="167" mass="18385">MKTIDIYYQGESVGALEHLEFDAEETFAALQAAIAGKHNITGEIVLFIEDEAEPVEGDAKLQDKAGRAGIKAHVHRCRKIEVVIHFKDKTVRHEFAPGATIARVKHWVTVHKFGMTEEEASHHHLQIASTTDQPDPGTHIGTLASCPKCKVEFDLVTTPKVNGWAVA</sequence>
<name>A0A212KY39_9HYPH</name>
<proteinExistence type="predicted"/>
<dbReference type="RefSeq" id="WP_288195473.1">
    <property type="nucleotide sequence ID" value="NZ_LT608334.1"/>
</dbReference>
<organism evidence="1">
    <name type="scientific">uncultured Pleomorphomonas sp</name>
    <dbReference type="NCBI Taxonomy" id="442121"/>
    <lineage>
        <taxon>Bacteria</taxon>
        <taxon>Pseudomonadati</taxon>
        <taxon>Pseudomonadota</taxon>
        <taxon>Alphaproteobacteria</taxon>
        <taxon>Hyphomicrobiales</taxon>
        <taxon>Pleomorphomonadaceae</taxon>
        <taxon>Pleomorphomonas</taxon>
        <taxon>environmental samples</taxon>
    </lineage>
</organism>
<dbReference type="EMBL" id="FMJD01000001">
    <property type="protein sequence ID" value="SCM70218.1"/>
    <property type="molecule type" value="Genomic_DNA"/>
</dbReference>
<gene>
    <name evidence="1" type="ORF">KL86PLE_10078</name>
</gene>